<feature type="repeat" description="WD" evidence="5">
    <location>
        <begin position="14"/>
        <end position="55"/>
    </location>
</feature>
<evidence type="ECO:0000256" key="4">
    <source>
        <dbReference type="ARBA" id="ARBA00023054"/>
    </source>
</evidence>
<organism evidence="7 8">
    <name type="scientific">Hevea brasiliensis</name>
    <name type="common">Para rubber tree</name>
    <name type="synonym">Siphonia brasiliensis</name>
    <dbReference type="NCBI Taxonomy" id="3981"/>
    <lineage>
        <taxon>Eukaryota</taxon>
        <taxon>Viridiplantae</taxon>
        <taxon>Streptophyta</taxon>
        <taxon>Embryophyta</taxon>
        <taxon>Tracheophyta</taxon>
        <taxon>Spermatophyta</taxon>
        <taxon>Magnoliopsida</taxon>
        <taxon>eudicotyledons</taxon>
        <taxon>Gunneridae</taxon>
        <taxon>Pentapetalae</taxon>
        <taxon>rosids</taxon>
        <taxon>fabids</taxon>
        <taxon>Malpighiales</taxon>
        <taxon>Euphorbiaceae</taxon>
        <taxon>Crotonoideae</taxon>
        <taxon>Micrandreae</taxon>
        <taxon>Hevea</taxon>
    </lineage>
</organism>
<dbReference type="InterPro" id="IPR001680">
    <property type="entry name" value="WD40_rpt"/>
</dbReference>
<dbReference type="AlphaFoldDB" id="A0A6A6L410"/>
<reference evidence="7 8" key="1">
    <citation type="journal article" date="2020" name="Mol. Plant">
        <title>The Chromosome-Based Rubber Tree Genome Provides New Insights into Spurge Genome Evolution and Rubber Biosynthesis.</title>
        <authorList>
            <person name="Liu J."/>
            <person name="Shi C."/>
            <person name="Shi C.C."/>
            <person name="Li W."/>
            <person name="Zhang Q.J."/>
            <person name="Zhang Y."/>
            <person name="Li K."/>
            <person name="Lu H.F."/>
            <person name="Shi C."/>
            <person name="Zhu S.T."/>
            <person name="Xiao Z.Y."/>
            <person name="Nan H."/>
            <person name="Yue Y."/>
            <person name="Zhu X.G."/>
            <person name="Wu Y."/>
            <person name="Hong X.N."/>
            <person name="Fan G.Y."/>
            <person name="Tong Y."/>
            <person name="Zhang D."/>
            <person name="Mao C.L."/>
            <person name="Liu Y.L."/>
            <person name="Hao S.J."/>
            <person name="Liu W.Q."/>
            <person name="Lv M.Q."/>
            <person name="Zhang H.B."/>
            <person name="Liu Y."/>
            <person name="Hu-Tang G.R."/>
            <person name="Wang J.P."/>
            <person name="Wang J.H."/>
            <person name="Sun Y.H."/>
            <person name="Ni S.B."/>
            <person name="Chen W.B."/>
            <person name="Zhang X.C."/>
            <person name="Jiao Y.N."/>
            <person name="Eichler E.E."/>
            <person name="Li G.H."/>
            <person name="Liu X."/>
            <person name="Gao L.Z."/>
        </authorList>
    </citation>
    <scope>NUCLEOTIDE SEQUENCE [LARGE SCALE GENOMIC DNA]</scope>
    <source>
        <strain evidence="8">cv. GT1</strain>
        <tissue evidence="7">Leaf</tissue>
    </source>
</reference>
<keyword evidence="2 5" id="KW-0853">WD repeat</keyword>
<feature type="coiled-coil region" evidence="6">
    <location>
        <begin position="516"/>
        <end position="571"/>
    </location>
</feature>
<dbReference type="PROSITE" id="PS50082">
    <property type="entry name" value="WD_REPEATS_2"/>
    <property type="match status" value="3"/>
</dbReference>
<dbReference type="PROSITE" id="PS00678">
    <property type="entry name" value="WD_REPEATS_1"/>
    <property type="match status" value="1"/>
</dbReference>
<comment type="similarity">
    <text evidence="1">Belongs to the WEB family.</text>
</comment>
<gene>
    <name evidence="7" type="ORF">GH714_031965</name>
</gene>
<dbReference type="Gene3D" id="2.130.10.10">
    <property type="entry name" value="YVTN repeat-like/Quinoprotein amine dehydrogenase"/>
    <property type="match status" value="2"/>
</dbReference>
<evidence type="ECO:0000256" key="3">
    <source>
        <dbReference type="ARBA" id="ARBA00022737"/>
    </source>
</evidence>
<dbReference type="PRINTS" id="PR00320">
    <property type="entry name" value="GPROTEINBRPT"/>
</dbReference>
<dbReference type="InterPro" id="IPR015943">
    <property type="entry name" value="WD40/YVTN_repeat-like_dom_sf"/>
</dbReference>
<keyword evidence="8" id="KW-1185">Reference proteome</keyword>
<dbReference type="InterPro" id="IPR008545">
    <property type="entry name" value="Web"/>
</dbReference>
<dbReference type="SUPFAM" id="SSF50978">
    <property type="entry name" value="WD40 repeat-like"/>
    <property type="match status" value="1"/>
</dbReference>
<dbReference type="PROSITE" id="PS50294">
    <property type="entry name" value="WD_REPEATS_REGION"/>
    <property type="match status" value="2"/>
</dbReference>
<evidence type="ECO:0000256" key="5">
    <source>
        <dbReference type="PROSITE-ProRule" id="PRU00221"/>
    </source>
</evidence>
<dbReference type="SMART" id="SM00320">
    <property type="entry name" value="WD40"/>
    <property type="match status" value="4"/>
</dbReference>
<dbReference type="Proteomes" id="UP000467840">
    <property type="component" value="Chromosome 7"/>
</dbReference>
<dbReference type="InterPro" id="IPR019775">
    <property type="entry name" value="WD40_repeat_CS"/>
</dbReference>
<evidence type="ECO:0000256" key="2">
    <source>
        <dbReference type="ARBA" id="ARBA00022574"/>
    </source>
</evidence>
<accession>A0A6A6L410</accession>
<dbReference type="Pfam" id="PF00400">
    <property type="entry name" value="WD40"/>
    <property type="match status" value="2"/>
</dbReference>
<feature type="repeat" description="WD" evidence="5">
    <location>
        <begin position="79"/>
        <end position="101"/>
    </location>
</feature>
<comment type="caution">
    <text evidence="7">The sequence shown here is derived from an EMBL/GenBank/DDBJ whole genome shotgun (WGS) entry which is preliminary data.</text>
</comment>
<dbReference type="PANTHER" id="PTHR19854">
    <property type="entry name" value="TRANSDUCIN BETA-LIKE 3"/>
    <property type="match status" value="1"/>
</dbReference>
<dbReference type="PANTHER" id="PTHR19854:SF1">
    <property type="entry name" value="GUANINE NUCLEOTIDE-BINDING PROTEIN SUBUNIT BETA-LIKE PROTEIN 1"/>
    <property type="match status" value="1"/>
</dbReference>
<sequence>MSKRRPPPDPVAVLRGHRAPIMDVCFHSSKPILFTGSTDGELRIWDTLQHRTMSSSWVHSAAHGIITVANSPVIGIDKVISQGRDGTVKLWDIKEGGLPRVPALTIKTNSYHFCKLSLVKKPYTNLRQDKVPFHEHEEDLETVDANILYDREGNHKEDSVECSGTFEEDSIDGPKFVAIAGEQSSEVEIWDLNTAERISRLSHSCFGGSPSISTNKRGMCMAVQGYLPTESQGFVYALAGYEDGSMLWWDMRNPGVPLTSVKFHTEPVLSLCIDGLCKGGISGAADDKIALFSLDLSTGSCVIKKEIILERPGISGTSIRADGKIAATAGWDHRIHFEMLMESEDINYRKGNALAILKYHHATCNAVSYSSDCKLMASASEDTTVALWELCFDTVLKSKSYFKQMDVDDGERKNYTYKRREFQQNHQNTLQAKMTELSLIKEDLKKAKESTAQSWLASRTLTDELAKLQSILAVEKNRKSTSTSNAGISELQSKLEATNMSFRSKMEDEVKVKKTIDEITEAMDGARKEKEMNKRDMEEEQRARSKLKQVLRMRKQNLRTLQLKLQAVEMELEAFGASEAEALGVVNNSRTDNSSTVQLTLEEYKDLTEKAKDETALAEWRISLFMKQKLAAEVNRNLALSRLKELMRRRSEDKEKMKMDTSLER</sequence>
<evidence type="ECO:0000313" key="8">
    <source>
        <dbReference type="Proteomes" id="UP000467840"/>
    </source>
</evidence>
<keyword evidence="3" id="KW-0677">Repeat</keyword>
<proteinExistence type="inferred from homology"/>
<evidence type="ECO:0000256" key="6">
    <source>
        <dbReference type="SAM" id="Coils"/>
    </source>
</evidence>
<dbReference type="InterPro" id="IPR036322">
    <property type="entry name" value="WD40_repeat_dom_sf"/>
</dbReference>
<dbReference type="Pfam" id="PF05701">
    <property type="entry name" value="WEMBL"/>
    <property type="match status" value="1"/>
</dbReference>
<dbReference type="EMBL" id="JAAGAX010000013">
    <property type="protein sequence ID" value="KAF2295185.1"/>
    <property type="molecule type" value="Genomic_DNA"/>
</dbReference>
<evidence type="ECO:0000313" key="7">
    <source>
        <dbReference type="EMBL" id="KAF2295185.1"/>
    </source>
</evidence>
<evidence type="ECO:0008006" key="9">
    <source>
        <dbReference type="Google" id="ProtNLM"/>
    </source>
</evidence>
<protein>
    <recommendedName>
        <fullName evidence="9">Guanine nucleotide-binding protein subunit beta-like protein</fullName>
    </recommendedName>
</protein>
<feature type="repeat" description="WD" evidence="5">
    <location>
        <begin position="357"/>
        <end position="390"/>
    </location>
</feature>
<name>A0A6A6L410_HEVBR</name>
<keyword evidence="4 6" id="KW-0175">Coiled coil</keyword>
<dbReference type="InterPro" id="IPR020472">
    <property type="entry name" value="WD40_PAC1"/>
</dbReference>
<evidence type="ECO:0000256" key="1">
    <source>
        <dbReference type="ARBA" id="ARBA00005485"/>
    </source>
</evidence>